<proteinExistence type="predicted"/>
<evidence type="ECO:0000313" key="2">
    <source>
        <dbReference type="Proteomes" id="UP000024635"/>
    </source>
</evidence>
<protein>
    <submittedName>
        <fullName evidence="1">Uncharacterized protein</fullName>
    </submittedName>
</protein>
<reference evidence="2" key="1">
    <citation type="journal article" date="2015" name="Nat. Genet.">
        <title>The genome and transcriptome of the zoonotic hookworm Ancylostoma ceylanicum identify infection-specific gene families.</title>
        <authorList>
            <person name="Schwarz E.M."/>
            <person name="Hu Y."/>
            <person name="Antoshechkin I."/>
            <person name="Miller M.M."/>
            <person name="Sternberg P.W."/>
            <person name="Aroian R.V."/>
        </authorList>
    </citation>
    <scope>NUCLEOTIDE SEQUENCE</scope>
    <source>
        <strain evidence="2">HY135</strain>
    </source>
</reference>
<sequence>MPQEPKKCKGCPAESFNALTLKEDAGFKEPKHATRLRCGVHLDRFLACIEIVKIACYGYLRYRKHSVHVFSAP</sequence>
<dbReference type="AlphaFoldDB" id="A0A016W214"/>
<evidence type="ECO:0000313" key="1">
    <source>
        <dbReference type="EMBL" id="EYC33018.1"/>
    </source>
</evidence>
<accession>A0A016W214</accession>
<organism evidence="1 2">
    <name type="scientific">Ancylostoma ceylanicum</name>
    <dbReference type="NCBI Taxonomy" id="53326"/>
    <lineage>
        <taxon>Eukaryota</taxon>
        <taxon>Metazoa</taxon>
        <taxon>Ecdysozoa</taxon>
        <taxon>Nematoda</taxon>
        <taxon>Chromadorea</taxon>
        <taxon>Rhabditida</taxon>
        <taxon>Rhabditina</taxon>
        <taxon>Rhabditomorpha</taxon>
        <taxon>Strongyloidea</taxon>
        <taxon>Ancylostomatidae</taxon>
        <taxon>Ancylostomatinae</taxon>
        <taxon>Ancylostoma</taxon>
    </lineage>
</organism>
<name>A0A016W214_9BILA</name>
<gene>
    <name evidence="1" type="primary">Acey_s0002.g556</name>
    <name evidence="1" type="ORF">Y032_0002g556</name>
</gene>
<comment type="caution">
    <text evidence="1">The sequence shown here is derived from an EMBL/GenBank/DDBJ whole genome shotgun (WGS) entry which is preliminary data.</text>
</comment>
<keyword evidence="2" id="KW-1185">Reference proteome</keyword>
<dbReference type="Proteomes" id="UP000024635">
    <property type="component" value="Unassembled WGS sequence"/>
</dbReference>
<dbReference type="EMBL" id="JARK01001338">
    <property type="protein sequence ID" value="EYC33018.1"/>
    <property type="molecule type" value="Genomic_DNA"/>
</dbReference>